<accession>A0AAN9MXR9</accession>
<evidence type="ECO:0000256" key="1">
    <source>
        <dbReference type="SAM" id="MobiDB-lite"/>
    </source>
</evidence>
<gene>
    <name evidence="2" type="ORF">VNO77_05095</name>
</gene>
<dbReference type="Proteomes" id="UP001367508">
    <property type="component" value="Unassembled WGS sequence"/>
</dbReference>
<evidence type="ECO:0000313" key="2">
    <source>
        <dbReference type="EMBL" id="KAK7362970.1"/>
    </source>
</evidence>
<organism evidence="2 3">
    <name type="scientific">Canavalia gladiata</name>
    <name type="common">Sword bean</name>
    <name type="synonym">Dolichos gladiatus</name>
    <dbReference type="NCBI Taxonomy" id="3824"/>
    <lineage>
        <taxon>Eukaryota</taxon>
        <taxon>Viridiplantae</taxon>
        <taxon>Streptophyta</taxon>
        <taxon>Embryophyta</taxon>
        <taxon>Tracheophyta</taxon>
        <taxon>Spermatophyta</taxon>
        <taxon>Magnoliopsida</taxon>
        <taxon>eudicotyledons</taxon>
        <taxon>Gunneridae</taxon>
        <taxon>Pentapetalae</taxon>
        <taxon>rosids</taxon>
        <taxon>fabids</taxon>
        <taxon>Fabales</taxon>
        <taxon>Fabaceae</taxon>
        <taxon>Papilionoideae</taxon>
        <taxon>50 kb inversion clade</taxon>
        <taxon>NPAAA clade</taxon>
        <taxon>indigoferoid/millettioid clade</taxon>
        <taxon>Phaseoleae</taxon>
        <taxon>Canavalia</taxon>
    </lineage>
</organism>
<feature type="compositionally biased region" description="Basic and acidic residues" evidence="1">
    <location>
        <begin position="18"/>
        <end position="28"/>
    </location>
</feature>
<keyword evidence="3" id="KW-1185">Reference proteome</keyword>
<sequence length="108" mass="11407">MSDGVDVAGLGWELGVGGDDRGRERGQEESNALEGGHPFTEPVHQLRSRSGGEETLACFPSGVPRVAGVLEKLAFSGEDYKSNFCIAKNGDLVSFLEQTRPSLGKVAA</sequence>
<reference evidence="2 3" key="1">
    <citation type="submission" date="2024-01" db="EMBL/GenBank/DDBJ databases">
        <title>The genomes of 5 underutilized Papilionoideae crops provide insights into root nodulation and disease resistanc.</title>
        <authorList>
            <person name="Jiang F."/>
        </authorList>
    </citation>
    <scope>NUCLEOTIDE SEQUENCE [LARGE SCALE GENOMIC DNA]</scope>
    <source>
        <strain evidence="2">LVBAO_FW01</strain>
        <tissue evidence="2">Leaves</tissue>
    </source>
</reference>
<dbReference type="EMBL" id="JAYMYQ010000001">
    <property type="protein sequence ID" value="KAK7362970.1"/>
    <property type="molecule type" value="Genomic_DNA"/>
</dbReference>
<name>A0AAN9MXR9_CANGL</name>
<protein>
    <submittedName>
        <fullName evidence="2">Uncharacterized protein</fullName>
    </submittedName>
</protein>
<evidence type="ECO:0000313" key="3">
    <source>
        <dbReference type="Proteomes" id="UP001367508"/>
    </source>
</evidence>
<feature type="region of interest" description="Disordered" evidence="1">
    <location>
        <begin position="1"/>
        <end position="51"/>
    </location>
</feature>
<comment type="caution">
    <text evidence="2">The sequence shown here is derived from an EMBL/GenBank/DDBJ whole genome shotgun (WGS) entry which is preliminary data.</text>
</comment>
<proteinExistence type="predicted"/>
<dbReference type="AlphaFoldDB" id="A0AAN9MXR9"/>